<name>A0ABY4D382_9BACT</name>
<evidence type="ECO:0008006" key="4">
    <source>
        <dbReference type="Google" id="ProtNLM"/>
    </source>
</evidence>
<reference evidence="2 3" key="1">
    <citation type="submission" date="2022-03" db="EMBL/GenBank/DDBJ databases">
        <title>Hymenobactersp. isolated from the air.</title>
        <authorList>
            <person name="Won M."/>
            <person name="Kwon S.-W."/>
        </authorList>
    </citation>
    <scope>NUCLEOTIDE SEQUENCE [LARGE SCALE GENOMIC DNA]</scope>
    <source>
        <strain evidence="2 3">KACC 21982</strain>
    </source>
</reference>
<evidence type="ECO:0000256" key="1">
    <source>
        <dbReference type="SAM" id="Phobius"/>
    </source>
</evidence>
<dbReference type="EMBL" id="CP094669">
    <property type="protein sequence ID" value="UOG76359.1"/>
    <property type="molecule type" value="Genomic_DNA"/>
</dbReference>
<evidence type="ECO:0000313" key="2">
    <source>
        <dbReference type="EMBL" id="UOG76359.1"/>
    </source>
</evidence>
<feature type="transmembrane region" description="Helical" evidence="1">
    <location>
        <begin position="197"/>
        <end position="219"/>
    </location>
</feature>
<keyword evidence="1" id="KW-1133">Transmembrane helix</keyword>
<organism evidence="2 3">
    <name type="scientific">Hymenobacter tibetensis</name>
    <dbReference type="NCBI Taxonomy" id="497967"/>
    <lineage>
        <taxon>Bacteria</taxon>
        <taxon>Pseudomonadati</taxon>
        <taxon>Bacteroidota</taxon>
        <taxon>Cytophagia</taxon>
        <taxon>Cytophagales</taxon>
        <taxon>Hymenobacteraceae</taxon>
        <taxon>Hymenobacter</taxon>
    </lineage>
</organism>
<dbReference type="RefSeq" id="WP_243801195.1">
    <property type="nucleotide sequence ID" value="NZ_CP094669.1"/>
</dbReference>
<keyword evidence="1" id="KW-0812">Transmembrane</keyword>
<keyword evidence="1" id="KW-0472">Membrane</keyword>
<gene>
    <name evidence="2" type="ORF">MTX78_07100</name>
</gene>
<sequence length="222" mass="25156">MTTLYLPRRHRRPLLLPRGLVALAFLLLIGCIGLIDQPRLHRYSVMQLTVPRICDEQKEPYGLCVDFAREAVKKGLWQTADFTGNATADSSNLRLAQRHLRAMHHHSTTSGLQIRFHTQARYGSLLDVLDDVNQASLTKYFLDLYSPITTLYVLPSRRTTDFTSSPEPKEPVPIESATTTGVTRWLDRISSHLAKPAWGTSLLTGLSVWLAVALGRWWLQHE</sequence>
<evidence type="ECO:0000313" key="3">
    <source>
        <dbReference type="Proteomes" id="UP000831113"/>
    </source>
</evidence>
<keyword evidence="3" id="KW-1185">Reference proteome</keyword>
<protein>
    <recommendedName>
        <fullName evidence="4">DUF4349 domain-containing protein</fullName>
    </recommendedName>
</protein>
<accession>A0ABY4D382</accession>
<feature type="transmembrane region" description="Helical" evidence="1">
    <location>
        <begin position="15"/>
        <end position="35"/>
    </location>
</feature>
<proteinExistence type="predicted"/>
<dbReference type="Proteomes" id="UP000831113">
    <property type="component" value="Chromosome"/>
</dbReference>